<dbReference type="RefSeq" id="WP_137101040.1">
    <property type="nucleotide sequence ID" value="NZ_CP039865.1"/>
</dbReference>
<dbReference type="GO" id="GO:0016491">
    <property type="term" value="F:oxidoreductase activity"/>
    <property type="evidence" value="ECO:0007669"/>
    <property type="project" value="TreeGrafter"/>
</dbReference>
<dbReference type="InterPro" id="IPR051468">
    <property type="entry name" value="Fungal_SecMetab_SDRs"/>
</dbReference>
<dbReference type="InterPro" id="IPR002347">
    <property type="entry name" value="SDR_fam"/>
</dbReference>
<dbReference type="OrthoDB" id="9785826at2"/>
<dbReference type="Proteomes" id="UP000298588">
    <property type="component" value="Chromosome"/>
</dbReference>
<evidence type="ECO:0000313" key="1">
    <source>
        <dbReference type="EMBL" id="QCK87712.1"/>
    </source>
</evidence>
<dbReference type="Gene3D" id="3.40.50.720">
    <property type="entry name" value="NAD(P)-binding Rossmann-like Domain"/>
    <property type="match status" value="1"/>
</dbReference>
<organism evidence="1 2">
    <name type="scientific">Phreatobacter aquaticus</name>
    <dbReference type="NCBI Taxonomy" id="2570229"/>
    <lineage>
        <taxon>Bacteria</taxon>
        <taxon>Pseudomonadati</taxon>
        <taxon>Pseudomonadota</taxon>
        <taxon>Alphaproteobacteria</taxon>
        <taxon>Hyphomicrobiales</taxon>
        <taxon>Phreatobacteraceae</taxon>
        <taxon>Phreatobacter</taxon>
    </lineage>
</organism>
<accession>A0A4D7QUS0</accession>
<name>A0A4D7QUS0_9HYPH</name>
<dbReference type="PANTHER" id="PTHR43544:SF12">
    <property type="entry name" value="NAD(P)-BINDING ROSSMANN-FOLD SUPERFAMILY PROTEIN"/>
    <property type="match status" value="1"/>
</dbReference>
<protein>
    <submittedName>
        <fullName evidence="1">SDR family oxidoreductase</fullName>
    </submittedName>
</protein>
<dbReference type="GO" id="GO:0005737">
    <property type="term" value="C:cytoplasm"/>
    <property type="evidence" value="ECO:0007669"/>
    <property type="project" value="TreeGrafter"/>
</dbReference>
<evidence type="ECO:0000313" key="2">
    <source>
        <dbReference type="Proteomes" id="UP000298588"/>
    </source>
</evidence>
<dbReference type="EMBL" id="CP039865">
    <property type="protein sequence ID" value="QCK87712.1"/>
    <property type="molecule type" value="Genomic_DNA"/>
</dbReference>
<gene>
    <name evidence="1" type="ORF">E8L99_19120</name>
</gene>
<dbReference type="Pfam" id="PF13561">
    <property type="entry name" value="adh_short_C2"/>
    <property type="match status" value="1"/>
</dbReference>
<dbReference type="InterPro" id="IPR036291">
    <property type="entry name" value="NAD(P)-bd_dom_sf"/>
</dbReference>
<proteinExistence type="predicted"/>
<dbReference type="AlphaFoldDB" id="A0A4D7QUS0"/>
<sequence>MPVGSPILPLALLQNDGCAVVVGSQGAIGGALLARLAVGARPGSIIGLHRASSPPLDLLDEASIARTASHVASIGMPVRLVIDATGFLHGGGFLPEKALNQIDPVHMARAFAINAIGPALLMKHLLPLLSPDGRSVFATLSAKVGSIGDNQLGGWYAYRASKAALNQLVHTAAIELKRRKPQAICVALHPGTVDSGLSQPFGKAGLDVQTPDQAAERLLAVIDGLTPAQSGGFFDYRGEVLPW</sequence>
<dbReference type="SUPFAM" id="SSF51735">
    <property type="entry name" value="NAD(P)-binding Rossmann-fold domains"/>
    <property type="match status" value="1"/>
</dbReference>
<dbReference type="KEGG" id="paqt:E8L99_19120"/>
<reference evidence="1 2" key="1">
    <citation type="submission" date="2019-04" db="EMBL/GenBank/DDBJ databases">
        <title>Phreatobacter aquaticus sp. nov.</title>
        <authorList>
            <person name="Choi A."/>
            <person name="Baek K."/>
        </authorList>
    </citation>
    <scope>NUCLEOTIDE SEQUENCE [LARGE SCALE GENOMIC DNA]</scope>
    <source>
        <strain evidence="1 2">NMCR1094</strain>
    </source>
</reference>
<keyword evidence="2" id="KW-1185">Reference proteome</keyword>
<dbReference type="PANTHER" id="PTHR43544">
    <property type="entry name" value="SHORT-CHAIN DEHYDROGENASE/REDUCTASE"/>
    <property type="match status" value="1"/>
</dbReference>